<reference evidence="10" key="1">
    <citation type="submission" date="2015-11" db="EMBL/GenBank/DDBJ databases">
        <title>De novo transcriptome assembly of four potential Pierce s Disease insect vectors from Arizona vineyards.</title>
        <authorList>
            <person name="Tassone E.E."/>
        </authorList>
    </citation>
    <scope>NUCLEOTIDE SEQUENCE</scope>
</reference>
<dbReference type="PANTHER" id="PTHR34093:SF1">
    <property type="entry name" value="CHLORIDE CHANNEL CLIC-LIKE PROTEIN 1"/>
    <property type="match status" value="1"/>
</dbReference>
<feature type="region of interest" description="Disordered" evidence="7">
    <location>
        <begin position="434"/>
        <end position="459"/>
    </location>
</feature>
<feature type="region of interest" description="Disordered" evidence="7">
    <location>
        <begin position="478"/>
        <end position="528"/>
    </location>
</feature>
<dbReference type="InterPro" id="IPR009231">
    <property type="entry name" value="Chloride_chnl_CLIC-like"/>
</dbReference>
<keyword evidence="5 8" id="KW-1133">Transmembrane helix</keyword>
<evidence type="ECO:0000256" key="8">
    <source>
        <dbReference type="SAM" id="Phobius"/>
    </source>
</evidence>
<feature type="signal peptide" evidence="9">
    <location>
        <begin position="1"/>
        <end position="23"/>
    </location>
</feature>
<feature type="chain" id="PRO_5008587141" description="Chloride channel CLIC-like protein 1" evidence="9">
    <location>
        <begin position="24"/>
        <end position="528"/>
    </location>
</feature>
<proteinExistence type="inferred from homology"/>
<evidence type="ECO:0000256" key="2">
    <source>
        <dbReference type="ARBA" id="ARBA00005944"/>
    </source>
</evidence>
<feature type="compositionally biased region" description="Basic and acidic residues" evidence="7">
    <location>
        <begin position="494"/>
        <end position="504"/>
    </location>
</feature>
<organism evidence="10">
    <name type="scientific">Graphocephala atropunctata</name>
    <dbReference type="NCBI Taxonomy" id="36148"/>
    <lineage>
        <taxon>Eukaryota</taxon>
        <taxon>Metazoa</taxon>
        <taxon>Ecdysozoa</taxon>
        <taxon>Arthropoda</taxon>
        <taxon>Hexapoda</taxon>
        <taxon>Insecta</taxon>
        <taxon>Pterygota</taxon>
        <taxon>Neoptera</taxon>
        <taxon>Paraneoptera</taxon>
        <taxon>Hemiptera</taxon>
        <taxon>Auchenorrhyncha</taxon>
        <taxon>Membracoidea</taxon>
        <taxon>Cicadellidae</taxon>
        <taxon>Cicadellinae</taxon>
        <taxon>Cicadellini</taxon>
        <taxon>Graphocephala</taxon>
    </lineage>
</organism>
<dbReference type="EMBL" id="GEBQ01021093">
    <property type="protein sequence ID" value="JAT18884.1"/>
    <property type="molecule type" value="Transcribed_RNA"/>
</dbReference>
<keyword evidence="6 8" id="KW-0472">Membrane</keyword>
<gene>
    <name evidence="10" type="ORF">g.28111</name>
</gene>
<feature type="compositionally biased region" description="Polar residues" evidence="7">
    <location>
        <begin position="507"/>
        <end position="516"/>
    </location>
</feature>
<keyword evidence="9" id="KW-0732">Signal</keyword>
<feature type="compositionally biased region" description="Basic and acidic residues" evidence="7">
    <location>
        <begin position="518"/>
        <end position="528"/>
    </location>
</feature>
<keyword evidence="4 8" id="KW-0812">Transmembrane</keyword>
<dbReference type="GO" id="GO:0005254">
    <property type="term" value="F:chloride channel activity"/>
    <property type="evidence" value="ECO:0007669"/>
    <property type="project" value="TreeGrafter"/>
</dbReference>
<accession>A0A1B6L5W9</accession>
<feature type="transmembrane region" description="Helical" evidence="8">
    <location>
        <begin position="208"/>
        <end position="227"/>
    </location>
</feature>
<evidence type="ECO:0000256" key="6">
    <source>
        <dbReference type="ARBA" id="ARBA00023136"/>
    </source>
</evidence>
<evidence type="ECO:0000256" key="7">
    <source>
        <dbReference type="SAM" id="MobiDB-lite"/>
    </source>
</evidence>
<evidence type="ECO:0000256" key="9">
    <source>
        <dbReference type="SAM" id="SignalP"/>
    </source>
</evidence>
<dbReference type="GO" id="GO:0016020">
    <property type="term" value="C:membrane"/>
    <property type="evidence" value="ECO:0007669"/>
    <property type="project" value="UniProtKB-SubCell"/>
</dbReference>
<evidence type="ECO:0000256" key="5">
    <source>
        <dbReference type="ARBA" id="ARBA00022989"/>
    </source>
</evidence>
<evidence type="ECO:0000256" key="1">
    <source>
        <dbReference type="ARBA" id="ARBA00004141"/>
    </source>
</evidence>
<dbReference type="PANTHER" id="PTHR34093">
    <property type="entry name" value="CHLORIDE CHANNEL CLIC-LIKE PROTEIN 1"/>
    <property type="match status" value="1"/>
</dbReference>
<protein>
    <recommendedName>
        <fullName evidence="3">Chloride channel CLIC-like protein 1</fullName>
    </recommendedName>
</protein>
<feature type="compositionally biased region" description="Polar residues" evidence="7">
    <location>
        <begin position="483"/>
        <end position="493"/>
    </location>
</feature>
<comment type="similarity">
    <text evidence="2">Belongs to the chloride channel MCLC family.</text>
</comment>
<dbReference type="GO" id="GO:0005783">
    <property type="term" value="C:endoplasmic reticulum"/>
    <property type="evidence" value="ECO:0007669"/>
    <property type="project" value="TreeGrafter"/>
</dbReference>
<evidence type="ECO:0000256" key="4">
    <source>
        <dbReference type="ARBA" id="ARBA00022692"/>
    </source>
</evidence>
<comment type="subcellular location">
    <subcellularLocation>
        <location evidence="1">Membrane</location>
        <topology evidence="1">Multi-pass membrane protein</topology>
    </subcellularLocation>
</comment>
<sequence length="528" mass="60348">MFIYVVAVVSLVVLSVSETGCNAELSPNDIDLYDKNDYTEKYPKMDPPKPGWVDPFDMLGDQKYSNDLFTFSDVQNSQSKMHADICKIYLSRFVHLLRRAIETQNPTDSMNFVKLEFVISKQQLNVLKEFKDGSGGSKLETVSEVINNIFTQIDFGGSKISSKHQLLQWLQNVFLRIITSPEWVVVVSVSATLLGTLWFIYRTRSYRLALFTVFLTIFFAGFGFTWMRMFEEEEARRFHDSVMYGDAPYHCRGGDLHWYEHMFYRMFGADCLQFYKTRDVRPMVKISPTDVLGETLSSMFIKPAANVGKVYGNFIKSVSSAVPFWLKPIAVFFGFIIPPVFLFIILAFFFSYRISLSITGFHLTPSWSHKREEINCKHSSQYVEDLSRKEKESYQKHSDPQALLSDNKTPLFLVNWLGLKKLITDVKVANDEESESLIDKEDQNNADDGSESTDLKSEDLEGLITSIQTQSCKKRPRGILTITEGSSGISNCKSDSKENYEHVDQASGDNCESVSVISKEKQSKEKRT</sequence>
<evidence type="ECO:0000313" key="10">
    <source>
        <dbReference type="EMBL" id="JAT18884.1"/>
    </source>
</evidence>
<name>A0A1B6L5W9_9HEMI</name>
<feature type="transmembrane region" description="Helical" evidence="8">
    <location>
        <begin position="183"/>
        <end position="201"/>
    </location>
</feature>
<feature type="transmembrane region" description="Helical" evidence="8">
    <location>
        <begin position="329"/>
        <end position="350"/>
    </location>
</feature>
<evidence type="ECO:0000256" key="3">
    <source>
        <dbReference type="ARBA" id="ARBA00015571"/>
    </source>
</evidence>
<dbReference type="AlphaFoldDB" id="A0A1B6L5W9"/>